<evidence type="ECO:0000313" key="2">
    <source>
        <dbReference type="Proteomes" id="UP001208689"/>
    </source>
</evidence>
<protein>
    <submittedName>
        <fullName evidence="1">Uncharacterized protein</fullName>
    </submittedName>
</protein>
<accession>A0ABY6HQI9</accession>
<sequence length="244" mass="28237">MVADKSKKNRDGSKNDKVDLKKAFTIRIEQSILDNLKKASDNTRLRQATQARTYLQMSQFVVTQSNLGIEAYDRSPMGLYPKKIWGNLLESLPENKQFEVGDSLGMMILTNCGIMQIESLESKMDFLAGLGWFDIRMFPEREETNLVNYYGILAHDWPINVVHALLFRILTQHEFPSKLTVKTIKNYYGKTVEQIRSLSRQKKNADIYNTPEPLIQYIETLDGREQNYSPDCSFYIFNKLKTEG</sequence>
<proteinExistence type="predicted"/>
<dbReference type="EMBL" id="CP104013">
    <property type="protein sequence ID" value="UYP45776.1"/>
    <property type="molecule type" value="Genomic_DNA"/>
</dbReference>
<organism evidence="1 2">
    <name type="scientific">Candidatus Lokiarchaeum ossiferum</name>
    <dbReference type="NCBI Taxonomy" id="2951803"/>
    <lineage>
        <taxon>Archaea</taxon>
        <taxon>Promethearchaeati</taxon>
        <taxon>Promethearchaeota</taxon>
        <taxon>Promethearchaeia</taxon>
        <taxon>Promethearchaeales</taxon>
        <taxon>Promethearchaeaceae</taxon>
        <taxon>Candidatus Lokiarchaeum</taxon>
    </lineage>
</organism>
<evidence type="ECO:0000313" key="1">
    <source>
        <dbReference type="EMBL" id="UYP45776.1"/>
    </source>
</evidence>
<gene>
    <name evidence="1" type="ORF">NEF87_002061</name>
</gene>
<keyword evidence="2" id="KW-1185">Reference proteome</keyword>
<name>A0ABY6HQI9_9ARCH</name>
<reference evidence="1" key="1">
    <citation type="submission" date="2022-09" db="EMBL/GenBank/DDBJ databases">
        <title>Actin cytoskeleton and complex cell architecture in an #Asgard archaeon.</title>
        <authorList>
            <person name="Ponce Toledo R.I."/>
            <person name="Schleper C."/>
            <person name="Rodrigues Oliveira T."/>
            <person name="Wollweber F."/>
            <person name="Xu J."/>
            <person name="Rittmann S."/>
            <person name="Klingl A."/>
            <person name="Pilhofer M."/>
        </authorList>
    </citation>
    <scope>NUCLEOTIDE SEQUENCE</scope>
    <source>
        <strain evidence="1">B-35</strain>
    </source>
</reference>
<dbReference type="Proteomes" id="UP001208689">
    <property type="component" value="Chromosome"/>
</dbReference>